<dbReference type="Proteomes" id="UP000321532">
    <property type="component" value="Unassembled WGS sequence"/>
</dbReference>
<dbReference type="PANTHER" id="PTHR43693">
    <property type="entry name" value="PROTEIN PHOSPHATASE CHEZ"/>
    <property type="match status" value="1"/>
</dbReference>
<reference evidence="3 4" key="1">
    <citation type="submission" date="2019-07" db="EMBL/GenBank/DDBJ databases">
        <title>Whole genome shotgun sequence of Adhaeribacter aerolatus NBRC 106133.</title>
        <authorList>
            <person name="Hosoyama A."/>
            <person name="Uohara A."/>
            <person name="Ohji S."/>
            <person name="Ichikawa N."/>
        </authorList>
    </citation>
    <scope>NUCLEOTIDE SEQUENCE [LARGE SCALE GENOMIC DNA]</scope>
    <source>
        <strain evidence="3 4">NBRC 106133</strain>
    </source>
</reference>
<dbReference type="RefSeq" id="WP_146894433.1">
    <property type="nucleotide sequence ID" value="NZ_BJYS01000001.1"/>
</dbReference>
<accession>A0A512ARN2</accession>
<keyword evidence="4" id="KW-1185">Reference proteome</keyword>
<evidence type="ECO:0000313" key="3">
    <source>
        <dbReference type="EMBL" id="GEO02381.1"/>
    </source>
</evidence>
<evidence type="ECO:0008006" key="5">
    <source>
        <dbReference type="Google" id="ProtNLM"/>
    </source>
</evidence>
<dbReference type="InterPro" id="IPR028976">
    <property type="entry name" value="CheC-like_sf"/>
</dbReference>
<organism evidence="3 4">
    <name type="scientific">Adhaeribacter aerolatus</name>
    <dbReference type="NCBI Taxonomy" id="670289"/>
    <lineage>
        <taxon>Bacteria</taxon>
        <taxon>Pseudomonadati</taxon>
        <taxon>Bacteroidota</taxon>
        <taxon>Cytophagia</taxon>
        <taxon>Cytophagales</taxon>
        <taxon>Hymenobacteraceae</taxon>
        <taxon>Adhaeribacter</taxon>
    </lineage>
</organism>
<keyword evidence="1" id="KW-0145">Chemotaxis</keyword>
<dbReference type="SUPFAM" id="SSF103039">
    <property type="entry name" value="CheC-like"/>
    <property type="match status" value="1"/>
</dbReference>
<dbReference type="AlphaFoldDB" id="A0A512ARN2"/>
<evidence type="ECO:0000313" key="4">
    <source>
        <dbReference type="Proteomes" id="UP000321532"/>
    </source>
</evidence>
<gene>
    <name evidence="3" type="ORF">AAE02nite_00450</name>
</gene>
<comment type="caution">
    <text evidence="3">The sequence shown here is derived from an EMBL/GenBank/DDBJ whole genome shotgun (WGS) entry which is preliminary data.</text>
</comment>
<dbReference type="OrthoDB" id="9812187at2"/>
<name>A0A512ARN2_9BACT</name>
<evidence type="ECO:0000256" key="1">
    <source>
        <dbReference type="ARBA" id="ARBA00022500"/>
    </source>
</evidence>
<dbReference type="PANTHER" id="PTHR43693:SF1">
    <property type="entry name" value="PROTEIN PHOSPHATASE CHEZ"/>
    <property type="match status" value="1"/>
</dbReference>
<dbReference type="InterPro" id="IPR050992">
    <property type="entry name" value="CheZ_family_phosphatases"/>
</dbReference>
<dbReference type="Gene3D" id="3.40.1550.10">
    <property type="entry name" value="CheC-like"/>
    <property type="match status" value="1"/>
</dbReference>
<keyword evidence="2" id="KW-0378">Hydrolase</keyword>
<evidence type="ECO:0000256" key="2">
    <source>
        <dbReference type="ARBA" id="ARBA00022801"/>
    </source>
</evidence>
<protein>
    <recommendedName>
        <fullName evidence="5">CheC-like protein domain-containing protein</fullName>
    </recommendedName>
</protein>
<sequence length="215" mass="24352">MYIIINELEKDVLREIISIGLARAADSFSNFSKSGVLLNVPEVKIIEPRVLPDVIDEFEAIYFVLRSGITGDLNGKTFMLFTEENIGKIAEVCLDQDLILGNAELQQKKNEMLREISQVVTEALANQLSQILKLNLTTTEPVHLFSNKAGSINHILEDLPGYQPFVITIKTQFNNLLKEVEIPMLVVFDSLSVSTLLRIIRRDNLYDYKLLKELT</sequence>
<dbReference type="GO" id="GO:0006935">
    <property type="term" value="P:chemotaxis"/>
    <property type="evidence" value="ECO:0007669"/>
    <property type="project" value="UniProtKB-KW"/>
</dbReference>
<proteinExistence type="predicted"/>
<dbReference type="EMBL" id="BJYS01000001">
    <property type="protein sequence ID" value="GEO02381.1"/>
    <property type="molecule type" value="Genomic_DNA"/>
</dbReference>
<dbReference type="GO" id="GO:0016787">
    <property type="term" value="F:hydrolase activity"/>
    <property type="evidence" value="ECO:0007669"/>
    <property type="project" value="UniProtKB-KW"/>
</dbReference>